<dbReference type="PANTHER" id="PTHR45649">
    <property type="entry name" value="AMINO-ACID PERMEASE BAT1"/>
    <property type="match status" value="1"/>
</dbReference>
<accession>A0A7R8A204</accession>
<gene>
    <name evidence="8" type="ORF">AKAW2_70157A</name>
</gene>
<dbReference type="PANTHER" id="PTHR45649:SF41">
    <property type="entry name" value="TRANSPORTER, PUTATIVE (EUROFUNG)-RELATED"/>
    <property type="match status" value="1"/>
</dbReference>
<reference evidence="8" key="1">
    <citation type="submission" date="2021-01" db="EMBL/GenBank/DDBJ databases">
        <authorList>
            <consortium name="Aspergillus luchuensis mut. kawachii IFO 4304 genome sequencing consortium"/>
            <person name="Kazuki M."/>
            <person name="Futagami T."/>
        </authorList>
    </citation>
    <scope>NUCLEOTIDE SEQUENCE</scope>
    <source>
        <strain evidence="8">IFO 4308</strain>
    </source>
</reference>
<dbReference type="RefSeq" id="XP_041547041.1">
    <property type="nucleotide sequence ID" value="XM_041682707.1"/>
</dbReference>
<dbReference type="GO" id="GO:0022857">
    <property type="term" value="F:transmembrane transporter activity"/>
    <property type="evidence" value="ECO:0007669"/>
    <property type="project" value="InterPro"/>
</dbReference>
<evidence type="ECO:0000313" key="9">
    <source>
        <dbReference type="Proteomes" id="UP000661280"/>
    </source>
</evidence>
<evidence type="ECO:0000256" key="6">
    <source>
        <dbReference type="SAM" id="Phobius"/>
    </source>
</evidence>
<keyword evidence="2" id="KW-0813">Transport</keyword>
<dbReference type="Proteomes" id="UP000661280">
    <property type="component" value="Chromosome 7"/>
</dbReference>
<proteinExistence type="predicted"/>
<keyword evidence="4 6" id="KW-1133">Transmembrane helix</keyword>
<evidence type="ECO:0000256" key="5">
    <source>
        <dbReference type="ARBA" id="ARBA00023136"/>
    </source>
</evidence>
<dbReference type="EMBL" id="AP024431">
    <property type="protein sequence ID" value="BCS03279.1"/>
    <property type="molecule type" value="Genomic_DNA"/>
</dbReference>
<feature type="chain" id="PRO_5030615560" description="Amino acid permease" evidence="7">
    <location>
        <begin position="24"/>
        <end position="238"/>
    </location>
</feature>
<feature type="transmembrane region" description="Helical" evidence="6">
    <location>
        <begin position="47"/>
        <end position="67"/>
    </location>
</feature>
<sequence length="238" mass="26044">MAACSLNGVLAFVVMVTLCFTLGDVDEVLDSATGYPFIQVFFNATKSYAATNAMTAIVTMSLIASVITEVATASRQLWSFARDGGVPLASFFGHVNPNWNIPLNAVLVSLVLTMLLSLINIGSTVALDALITLTVGALLNSYIVTVSCVAWKRIRGEPLPPHRWSLGRWGLWVNLGALAFLIPEFVFVMFPLYSTVDPENMNWSSLMYGGMLIFSIIYYALYGRKTYVPPVALVKREI</sequence>
<dbReference type="Pfam" id="PF13520">
    <property type="entry name" value="AA_permease_2"/>
    <property type="match status" value="1"/>
</dbReference>
<dbReference type="GO" id="GO:0016020">
    <property type="term" value="C:membrane"/>
    <property type="evidence" value="ECO:0007669"/>
    <property type="project" value="UniProtKB-SubCell"/>
</dbReference>
<feature type="transmembrane region" description="Helical" evidence="6">
    <location>
        <begin position="205"/>
        <end position="222"/>
    </location>
</feature>
<keyword evidence="9" id="KW-1185">Reference proteome</keyword>
<reference evidence="8" key="2">
    <citation type="submission" date="2021-02" db="EMBL/GenBank/DDBJ databases">
        <title>Aspergillus luchuensis mut. kawachii IFO 4304 genome sequence.</title>
        <authorList>
            <person name="Mori K."/>
            <person name="Kadooka C."/>
            <person name="Goto M."/>
            <person name="Futagami T."/>
        </authorList>
    </citation>
    <scope>NUCLEOTIDE SEQUENCE</scope>
    <source>
        <strain evidence="8">IFO 4308</strain>
    </source>
</reference>
<evidence type="ECO:0000256" key="1">
    <source>
        <dbReference type="ARBA" id="ARBA00004141"/>
    </source>
</evidence>
<keyword evidence="5 6" id="KW-0472">Membrane</keyword>
<name>A0A7R8A204_ASPKA</name>
<protein>
    <recommendedName>
        <fullName evidence="10">Amino acid permease</fullName>
    </recommendedName>
</protein>
<feature type="transmembrane region" description="Helical" evidence="6">
    <location>
        <begin position="129"/>
        <end position="151"/>
    </location>
</feature>
<dbReference type="GeneID" id="64964600"/>
<evidence type="ECO:0008006" key="10">
    <source>
        <dbReference type="Google" id="ProtNLM"/>
    </source>
</evidence>
<dbReference type="KEGG" id="aluc:AKAW2_70157A"/>
<evidence type="ECO:0000256" key="4">
    <source>
        <dbReference type="ARBA" id="ARBA00022989"/>
    </source>
</evidence>
<keyword evidence="7" id="KW-0732">Signal</keyword>
<dbReference type="OrthoDB" id="3257095at2759"/>
<dbReference type="InterPro" id="IPR002293">
    <property type="entry name" value="AA/rel_permease1"/>
</dbReference>
<dbReference type="AlphaFoldDB" id="A0A7R8A204"/>
<organism evidence="8 9">
    <name type="scientific">Aspergillus kawachii</name>
    <name type="common">White koji mold</name>
    <name type="synonym">Aspergillus awamori var. kawachi</name>
    <dbReference type="NCBI Taxonomy" id="1069201"/>
    <lineage>
        <taxon>Eukaryota</taxon>
        <taxon>Fungi</taxon>
        <taxon>Dikarya</taxon>
        <taxon>Ascomycota</taxon>
        <taxon>Pezizomycotina</taxon>
        <taxon>Eurotiomycetes</taxon>
        <taxon>Eurotiomycetidae</taxon>
        <taxon>Eurotiales</taxon>
        <taxon>Aspergillaceae</taxon>
        <taxon>Aspergillus</taxon>
        <taxon>Aspergillus subgen. Circumdati</taxon>
    </lineage>
</organism>
<evidence type="ECO:0000256" key="2">
    <source>
        <dbReference type="ARBA" id="ARBA00022448"/>
    </source>
</evidence>
<feature type="transmembrane region" description="Helical" evidence="6">
    <location>
        <begin position="171"/>
        <end position="193"/>
    </location>
</feature>
<evidence type="ECO:0000256" key="7">
    <source>
        <dbReference type="SAM" id="SignalP"/>
    </source>
</evidence>
<feature type="transmembrane region" description="Helical" evidence="6">
    <location>
        <begin position="101"/>
        <end position="123"/>
    </location>
</feature>
<evidence type="ECO:0000313" key="8">
    <source>
        <dbReference type="EMBL" id="BCS03279.1"/>
    </source>
</evidence>
<feature type="signal peptide" evidence="7">
    <location>
        <begin position="1"/>
        <end position="23"/>
    </location>
</feature>
<comment type="subcellular location">
    <subcellularLocation>
        <location evidence="1">Membrane</location>
        <topology evidence="1">Multi-pass membrane protein</topology>
    </subcellularLocation>
</comment>
<dbReference type="Gene3D" id="1.20.1740.10">
    <property type="entry name" value="Amino acid/polyamine transporter I"/>
    <property type="match status" value="1"/>
</dbReference>
<keyword evidence="3 6" id="KW-0812">Transmembrane</keyword>
<evidence type="ECO:0000256" key="3">
    <source>
        <dbReference type="ARBA" id="ARBA00022692"/>
    </source>
</evidence>